<reference evidence="1" key="1">
    <citation type="submission" date="2018-02" db="EMBL/GenBank/DDBJ databases">
        <title>Rhizophora mucronata_Transcriptome.</title>
        <authorList>
            <person name="Meera S.P."/>
            <person name="Sreeshan A."/>
            <person name="Augustine A."/>
        </authorList>
    </citation>
    <scope>NUCLEOTIDE SEQUENCE</scope>
    <source>
        <tissue evidence="1">Leaf</tissue>
    </source>
</reference>
<proteinExistence type="predicted"/>
<accession>A0A2P2KFV9</accession>
<dbReference type="EMBL" id="GGEC01024097">
    <property type="protein sequence ID" value="MBX04581.1"/>
    <property type="molecule type" value="Transcribed_RNA"/>
</dbReference>
<organism evidence="1">
    <name type="scientific">Rhizophora mucronata</name>
    <name type="common">Asiatic mangrove</name>
    <dbReference type="NCBI Taxonomy" id="61149"/>
    <lineage>
        <taxon>Eukaryota</taxon>
        <taxon>Viridiplantae</taxon>
        <taxon>Streptophyta</taxon>
        <taxon>Embryophyta</taxon>
        <taxon>Tracheophyta</taxon>
        <taxon>Spermatophyta</taxon>
        <taxon>Magnoliopsida</taxon>
        <taxon>eudicotyledons</taxon>
        <taxon>Gunneridae</taxon>
        <taxon>Pentapetalae</taxon>
        <taxon>rosids</taxon>
        <taxon>fabids</taxon>
        <taxon>Malpighiales</taxon>
        <taxon>Rhizophoraceae</taxon>
        <taxon>Rhizophora</taxon>
    </lineage>
</organism>
<protein>
    <submittedName>
        <fullName evidence="1">Uncharacterized protein MANES_12G147700</fullName>
    </submittedName>
</protein>
<sequence>MYWTTVHITEDSSSISVQFLKMYHIDPIHRKRHVIITNVLKRQGKD</sequence>
<name>A0A2P2KFV9_RHIMU</name>
<dbReference type="AlphaFoldDB" id="A0A2P2KFV9"/>
<evidence type="ECO:0000313" key="1">
    <source>
        <dbReference type="EMBL" id="MBX04581.1"/>
    </source>
</evidence>